<dbReference type="SUPFAM" id="SSF48498">
    <property type="entry name" value="Tetracyclin repressor-like, C-terminal domain"/>
    <property type="match status" value="1"/>
</dbReference>
<dbReference type="Pfam" id="PF16859">
    <property type="entry name" value="TetR_C_11"/>
    <property type="match status" value="1"/>
</dbReference>
<evidence type="ECO:0000256" key="1">
    <source>
        <dbReference type="ARBA" id="ARBA00023015"/>
    </source>
</evidence>
<dbReference type="InterPro" id="IPR050109">
    <property type="entry name" value="HTH-type_TetR-like_transc_reg"/>
</dbReference>
<comment type="caution">
    <text evidence="6">The sequence shown here is derived from an EMBL/GenBank/DDBJ whole genome shotgun (WGS) entry which is preliminary data.</text>
</comment>
<protein>
    <submittedName>
        <fullName evidence="6">TetR/AcrR family transcriptional regulator</fullName>
    </submittedName>
</protein>
<dbReference type="PANTHER" id="PTHR30055:SF148">
    <property type="entry name" value="TETR-FAMILY TRANSCRIPTIONAL REGULATOR"/>
    <property type="match status" value="1"/>
</dbReference>
<dbReference type="PROSITE" id="PS50977">
    <property type="entry name" value="HTH_TETR_2"/>
    <property type="match status" value="1"/>
</dbReference>
<dbReference type="RefSeq" id="WP_343973945.1">
    <property type="nucleotide sequence ID" value="NZ_BAAAJG010000005.1"/>
</dbReference>
<name>A0ABW4FUL8_9PSEU</name>
<reference evidence="7" key="1">
    <citation type="journal article" date="2019" name="Int. J. Syst. Evol. Microbiol.">
        <title>The Global Catalogue of Microorganisms (GCM) 10K type strain sequencing project: providing services to taxonomists for standard genome sequencing and annotation.</title>
        <authorList>
            <consortium name="The Broad Institute Genomics Platform"/>
            <consortium name="The Broad Institute Genome Sequencing Center for Infectious Disease"/>
            <person name="Wu L."/>
            <person name="Ma J."/>
        </authorList>
    </citation>
    <scope>NUCLEOTIDE SEQUENCE [LARGE SCALE GENOMIC DNA]</scope>
    <source>
        <strain evidence="7">JCM 12165</strain>
    </source>
</reference>
<keyword evidence="2 4" id="KW-0238">DNA-binding</keyword>
<feature type="DNA-binding region" description="H-T-H motif" evidence="4">
    <location>
        <begin position="36"/>
        <end position="55"/>
    </location>
</feature>
<proteinExistence type="predicted"/>
<dbReference type="PRINTS" id="PR00455">
    <property type="entry name" value="HTHTETR"/>
</dbReference>
<gene>
    <name evidence="6" type="ORF">ACFSCY_31955</name>
</gene>
<dbReference type="PANTHER" id="PTHR30055">
    <property type="entry name" value="HTH-TYPE TRANSCRIPTIONAL REGULATOR RUTR"/>
    <property type="match status" value="1"/>
</dbReference>
<dbReference type="SUPFAM" id="SSF46689">
    <property type="entry name" value="Homeodomain-like"/>
    <property type="match status" value="1"/>
</dbReference>
<feature type="domain" description="HTH tetR-type" evidence="5">
    <location>
        <begin position="13"/>
        <end position="73"/>
    </location>
</feature>
<dbReference type="EMBL" id="JBHUCP010000028">
    <property type="protein sequence ID" value="MFD1534042.1"/>
    <property type="molecule type" value="Genomic_DNA"/>
</dbReference>
<dbReference type="InterPro" id="IPR011075">
    <property type="entry name" value="TetR_C"/>
</dbReference>
<sequence>MSRVDRGGRPRDPANDASILDAALDLLIERGAAGASIEAIARRAGVAKLTVYRRWQSKEDLLMAALEHARSTDTDTPKTARSIDELVELIAELLSRPRFQALMARVIGASVDYPKLVNAYTTRYLQPRLSALADTAQQAIDDGRFPPDTDPNAIQDILASSIGIVLLRGEDMTAEQIEHRLRTLLRQMGYR</sequence>
<evidence type="ECO:0000256" key="3">
    <source>
        <dbReference type="ARBA" id="ARBA00023163"/>
    </source>
</evidence>
<keyword evidence="1" id="KW-0805">Transcription regulation</keyword>
<keyword evidence="3" id="KW-0804">Transcription</keyword>
<evidence type="ECO:0000259" key="5">
    <source>
        <dbReference type="PROSITE" id="PS50977"/>
    </source>
</evidence>
<dbReference type="Gene3D" id="1.10.10.60">
    <property type="entry name" value="Homeodomain-like"/>
    <property type="match status" value="1"/>
</dbReference>
<dbReference type="Pfam" id="PF00440">
    <property type="entry name" value="TetR_N"/>
    <property type="match status" value="1"/>
</dbReference>
<evidence type="ECO:0000256" key="4">
    <source>
        <dbReference type="PROSITE-ProRule" id="PRU00335"/>
    </source>
</evidence>
<evidence type="ECO:0000313" key="6">
    <source>
        <dbReference type="EMBL" id="MFD1534042.1"/>
    </source>
</evidence>
<keyword evidence="7" id="KW-1185">Reference proteome</keyword>
<evidence type="ECO:0000313" key="7">
    <source>
        <dbReference type="Proteomes" id="UP001597145"/>
    </source>
</evidence>
<dbReference type="Proteomes" id="UP001597145">
    <property type="component" value="Unassembled WGS sequence"/>
</dbReference>
<accession>A0ABW4FUL8</accession>
<organism evidence="6 7">
    <name type="scientific">Pseudonocardia aurantiaca</name>
    <dbReference type="NCBI Taxonomy" id="75290"/>
    <lineage>
        <taxon>Bacteria</taxon>
        <taxon>Bacillati</taxon>
        <taxon>Actinomycetota</taxon>
        <taxon>Actinomycetes</taxon>
        <taxon>Pseudonocardiales</taxon>
        <taxon>Pseudonocardiaceae</taxon>
        <taxon>Pseudonocardia</taxon>
    </lineage>
</organism>
<dbReference type="Gene3D" id="1.10.357.10">
    <property type="entry name" value="Tetracycline Repressor, domain 2"/>
    <property type="match status" value="1"/>
</dbReference>
<dbReference type="InterPro" id="IPR009057">
    <property type="entry name" value="Homeodomain-like_sf"/>
</dbReference>
<dbReference type="InterPro" id="IPR036271">
    <property type="entry name" value="Tet_transcr_reg_TetR-rel_C_sf"/>
</dbReference>
<evidence type="ECO:0000256" key="2">
    <source>
        <dbReference type="ARBA" id="ARBA00023125"/>
    </source>
</evidence>
<dbReference type="InterPro" id="IPR001647">
    <property type="entry name" value="HTH_TetR"/>
</dbReference>